<comment type="caution">
    <text evidence="7">The sequence shown here is derived from an EMBL/GenBank/DDBJ whole genome shotgun (WGS) entry which is preliminary data.</text>
</comment>
<dbReference type="InterPro" id="IPR000748">
    <property type="entry name" value="PsdUridine_synth_RsuA/RluB/E/F"/>
</dbReference>
<evidence type="ECO:0000259" key="6">
    <source>
        <dbReference type="SMART" id="SM00363"/>
    </source>
</evidence>
<dbReference type="GO" id="GO:0000455">
    <property type="term" value="P:enzyme-directed rRNA pseudouridine synthesis"/>
    <property type="evidence" value="ECO:0007669"/>
    <property type="project" value="UniProtKB-ARBA"/>
</dbReference>
<dbReference type="InterPro" id="IPR042092">
    <property type="entry name" value="PsdUridine_s_RsuA/RluB/E/F_cat"/>
</dbReference>
<dbReference type="CDD" id="cd00165">
    <property type="entry name" value="S4"/>
    <property type="match status" value="1"/>
</dbReference>
<dbReference type="PROSITE" id="PS50889">
    <property type="entry name" value="S4"/>
    <property type="match status" value="1"/>
</dbReference>
<accession>A0A3N5CEW9</accession>
<keyword evidence="8" id="KW-1185">Reference proteome</keyword>
<dbReference type="InterPro" id="IPR036986">
    <property type="entry name" value="S4_RNA-bd_sf"/>
</dbReference>
<comment type="similarity">
    <text evidence="1 5">Belongs to the pseudouridine synthase RsuA family.</text>
</comment>
<dbReference type="Pfam" id="PF00849">
    <property type="entry name" value="PseudoU_synth_2"/>
    <property type="match status" value="1"/>
</dbReference>
<dbReference type="SUPFAM" id="SSF55120">
    <property type="entry name" value="Pseudouridine synthase"/>
    <property type="match status" value="1"/>
</dbReference>
<dbReference type="Proteomes" id="UP000277108">
    <property type="component" value="Unassembled WGS sequence"/>
</dbReference>
<dbReference type="Gene3D" id="3.10.290.10">
    <property type="entry name" value="RNA-binding S4 domain"/>
    <property type="match status" value="1"/>
</dbReference>
<protein>
    <recommendedName>
        <fullName evidence="5">Pseudouridine synthase</fullName>
        <ecNumber evidence="5">5.4.99.-</ecNumber>
    </recommendedName>
</protein>
<dbReference type="InterPro" id="IPR020094">
    <property type="entry name" value="TruA/RsuA/RluB/E/F_N"/>
</dbReference>
<proteinExistence type="inferred from homology"/>
<dbReference type="InterPro" id="IPR020103">
    <property type="entry name" value="PsdUridine_synth_cat_dom_sf"/>
</dbReference>
<dbReference type="EMBL" id="RKRK01000002">
    <property type="protein sequence ID" value="RPF57675.1"/>
    <property type="molecule type" value="Genomic_DNA"/>
</dbReference>
<dbReference type="SMART" id="SM00363">
    <property type="entry name" value="S4"/>
    <property type="match status" value="1"/>
</dbReference>
<dbReference type="GO" id="GO:0003723">
    <property type="term" value="F:RNA binding"/>
    <property type="evidence" value="ECO:0007669"/>
    <property type="project" value="UniProtKB-KW"/>
</dbReference>
<evidence type="ECO:0000256" key="3">
    <source>
        <dbReference type="ARBA" id="ARBA00023235"/>
    </source>
</evidence>
<dbReference type="GO" id="GO:0005829">
    <property type="term" value="C:cytosol"/>
    <property type="evidence" value="ECO:0007669"/>
    <property type="project" value="UniProtKB-ARBA"/>
</dbReference>
<evidence type="ECO:0000313" key="7">
    <source>
        <dbReference type="EMBL" id="RPF57675.1"/>
    </source>
</evidence>
<keyword evidence="2 4" id="KW-0694">RNA-binding</keyword>
<sequence>MRLDKYLVHCGIGSRKEVQKIIKKGYIEINDNQIKKSNIYVSEEDVITMDGERIDYIDHVYLMLNKPAGVVTAVEDAVHDTVIKFVPEQYRHRSIVPVGRLDKDTTGLLLLTDDGQFNHHLMSPKHHVKKVYEVTLVESVSDMDIEQIESGIVLKDDTQCQPAAIKIMDEDTKVVHIELTEGKYHQVKRMFAAVGNRVLQLKRIQLGSYVLDEELTEGSIIEISKDDIR</sequence>
<keyword evidence="3 5" id="KW-0413">Isomerase</keyword>
<dbReference type="OrthoDB" id="9807213at2"/>
<dbReference type="InterPro" id="IPR002942">
    <property type="entry name" value="S4_RNA-bd"/>
</dbReference>
<dbReference type="GO" id="GO:0120159">
    <property type="term" value="F:rRNA pseudouridine synthase activity"/>
    <property type="evidence" value="ECO:0007669"/>
    <property type="project" value="UniProtKB-ARBA"/>
</dbReference>
<dbReference type="Gene3D" id="3.30.70.580">
    <property type="entry name" value="Pseudouridine synthase I, catalytic domain, N-terminal subdomain"/>
    <property type="match status" value="1"/>
</dbReference>
<organism evidence="7 8">
    <name type="scientific">Abyssicoccus albus</name>
    <dbReference type="NCBI Taxonomy" id="1817405"/>
    <lineage>
        <taxon>Bacteria</taxon>
        <taxon>Bacillati</taxon>
        <taxon>Bacillota</taxon>
        <taxon>Bacilli</taxon>
        <taxon>Bacillales</taxon>
        <taxon>Abyssicoccaceae</taxon>
    </lineage>
</organism>
<dbReference type="PROSITE" id="PS01149">
    <property type="entry name" value="PSI_RSU"/>
    <property type="match status" value="1"/>
</dbReference>
<dbReference type="InterPro" id="IPR018496">
    <property type="entry name" value="PsdUridine_synth_RsuA/RluB_CS"/>
</dbReference>
<evidence type="ECO:0000256" key="1">
    <source>
        <dbReference type="ARBA" id="ARBA00008348"/>
    </source>
</evidence>
<dbReference type="Gene3D" id="3.30.70.1560">
    <property type="entry name" value="Alpha-L RNA-binding motif"/>
    <property type="match status" value="1"/>
</dbReference>
<feature type="domain" description="RNA-binding S4" evidence="6">
    <location>
        <begin position="1"/>
        <end position="58"/>
    </location>
</feature>
<dbReference type="CDD" id="cd02553">
    <property type="entry name" value="PseudoU_synth_RsuA"/>
    <property type="match status" value="1"/>
</dbReference>
<dbReference type="InterPro" id="IPR050343">
    <property type="entry name" value="RsuA_PseudoU_synthase"/>
</dbReference>
<reference evidence="7 8" key="1">
    <citation type="submission" date="2018-11" db="EMBL/GenBank/DDBJ databases">
        <title>Genomic Encyclopedia of Type Strains, Phase IV (KMG-IV): sequencing the most valuable type-strain genomes for metagenomic binning, comparative biology and taxonomic classification.</title>
        <authorList>
            <person name="Goeker M."/>
        </authorList>
    </citation>
    <scope>NUCLEOTIDE SEQUENCE [LARGE SCALE GENOMIC DNA]</scope>
    <source>
        <strain evidence="7 8">DSM 29158</strain>
    </source>
</reference>
<dbReference type="FunFam" id="3.30.70.1560:FF:000001">
    <property type="entry name" value="Pseudouridine synthase"/>
    <property type="match status" value="1"/>
</dbReference>
<dbReference type="EC" id="5.4.99.-" evidence="5"/>
<evidence type="ECO:0000256" key="2">
    <source>
        <dbReference type="ARBA" id="ARBA00022884"/>
    </source>
</evidence>
<dbReference type="PANTHER" id="PTHR47683:SF4">
    <property type="entry name" value="PSEUDOURIDINE SYNTHASE"/>
    <property type="match status" value="1"/>
</dbReference>
<dbReference type="InterPro" id="IPR006145">
    <property type="entry name" value="PsdUridine_synth_RsuA/RluA"/>
</dbReference>
<evidence type="ECO:0000313" key="8">
    <source>
        <dbReference type="Proteomes" id="UP000277108"/>
    </source>
</evidence>
<dbReference type="AlphaFoldDB" id="A0A3N5CEW9"/>
<dbReference type="PANTHER" id="PTHR47683">
    <property type="entry name" value="PSEUDOURIDINE SYNTHASE FAMILY PROTEIN-RELATED"/>
    <property type="match status" value="1"/>
</dbReference>
<dbReference type="RefSeq" id="WP_123807264.1">
    <property type="nucleotide sequence ID" value="NZ_RKRK01000002.1"/>
</dbReference>
<dbReference type="Pfam" id="PF01479">
    <property type="entry name" value="S4"/>
    <property type="match status" value="1"/>
</dbReference>
<evidence type="ECO:0000256" key="5">
    <source>
        <dbReference type="RuleBase" id="RU003887"/>
    </source>
</evidence>
<evidence type="ECO:0000256" key="4">
    <source>
        <dbReference type="PROSITE-ProRule" id="PRU00182"/>
    </source>
</evidence>
<gene>
    <name evidence="7" type="ORF">EDD62_0304</name>
</gene>
<name>A0A3N5CEW9_9BACL</name>
<dbReference type="SUPFAM" id="SSF55174">
    <property type="entry name" value="Alpha-L RNA-binding motif"/>
    <property type="match status" value="1"/>
</dbReference>
<dbReference type="NCBIfam" id="TIGR00093">
    <property type="entry name" value="pseudouridine synthase"/>
    <property type="match status" value="1"/>
</dbReference>